<organism evidence="2 3">
    <name type="scientific">Erwinia phage AH04</name>
    <dbReference type="NCBI Taxonomy" id="2869569"/>
    <lineage>
        <taxon>Viruses</taxon>
        <taxon>Duplodnaviria</taxon>
        <taxon>Heunggongvirae</taxon>
        <taxon>Uroviricota</taxon>
        <taxon>Caudoviricetes</taxon>
        <taxon>Chimalliviridae</taxon>
        <taxon>Meadowvirus</taxon>
        <taxon>Meadowvirus AH04</taxon>
    </lineage>
</organism>
<protein>
    <submittedName>
        <fullName evidence="2">Uncharacterized protein</fullName>
    </submittedName>
</protein>
<evidence type="ECO:0000313" key="3">
    <source>
        <dbReference type="Proteomes" id="UP000827517"/>
    </source>
</evidence>
<name>A0AAE7X256_9CAUD</name>
<evidence type="ECO:0000313" key="2">
    <source>
        <dbReference type="EMBL" id="QZA70512.1"/>
    </source>
</evidence>
<accession>A0AAE7X256</accession>
<keyword evidence="1" id="KW-0812">Transmembrane</keyword>
<keyword evidence="1" id="KW-1133">Transmembrane helix</keyword>
<keyword evidence="3" id="KW-1185">Reference proteome</keyword>
<proteinExistence type="predicted"/>
<feature type="transmembrane region" description="Helical" evidence="1">
    <location>
        <begin position="6"/>
        <end position="28"/>
    </location>
</feature>
<keyword evidence="1" id="KW-0472">Membrane</keyword>
<evidence type="ECO:0000256" key="1">
    <source>
        <dbReference type="SAM" id="Phobius"/>
    </source>
</evidence>
<dbReference type="KEGG" id="vg:77943917"/>
<dbReference type="RefSeq" id="YP_010667779.1">
    <property type="nucleotide sequence ID" value="NC_070952.1"/>
</dbReference>
<sequence length="122" mass="14138">MDPVIWILSLFIVGLVIAGLAHLSWLYANKLTKKERLMSRKAKFTGIKSRAKEIVHLDYLRVYHEVLKYEEILDIDLDTIYNAVLTCFQCKLAKDKMSDVPDPIDIEIMIKEVMDKLVKANK</sequence>
<gene>
    <name evidence="2" type="primary">25</name>
    <name evidence="2" type="ORF">AH04_25</name>
</gene>
<dbReference type="EMBL" id="MZ501267">
    <property type="protein sequence ID" value="QZA70512.1"/>
    <property type="molecule type" value="Genomic_DNA"/>
</dbReference>
<dbReference type="Proteomes" id="UP000827517">
    <property type="component" value="Segment"/>
</dbReference>
<dbReference type="GeneID" id="77943917"/>
<reference evidence="2" key="1">
    <citation type="submission" date="2021-07" db="EMBL/GenBank/DDBJ databases">
        <authorList>
            <person name="Roth S.J."/>
            <person name="Krukonis G.P."/>
            <person name="Delesalle V.A."/>
        </authorList>
    </citation>
    <scope>NUCLEOTIDE SEQUENCE</scope>
</reference>